<reference evidence="2" key="1">
    <citation type="submission" date="2016-06" db="EMBL/GenBank/DDBJ databases">
        <title>Parallel loss of symbiosis genes in relatives of nitrogen-fixing non-legume Parasponia.</title>
        <authorList>
            <person name="Van Velzen R."/>
            <person name="Holmer R."/>
            <person name="Bu F."/>
            <person name="Rutten L."/>
            <person name="Van Zeijl A."/>
            <person name="Liu W."/>
            <person name="Santuari L."/>
            <person name="Cao Q."/>
            <person name="Sharma T."/>
            <person name="Shen D."/>
            <person name="Roswanjaya Y."/>
            <person name="Wardhani T."/>
            <person name="Kalhor M.S."/>
            <person name="Jansen J."/>
            <person name="Van den Hoogen J."/>
            <person name="Gungor B."/>
            <person name="Hartog M."/>
            <person name="Hontelez J."/>
            <person name="Verver J."/>
            <person name="Yang W.-C."/>
            <person name="Schijlen E."/>
            <person name="Repin R."/>
            <person name="Schilthuizen M."/>
            <person name="Schranz E."/>
            <person name="Heidstra R."/>
            <person name="Miyata K."/>
            <person name="Fedorova E."/>
            <person name="Kohlen W."/>
            <person name="Bisseling T."/>
            <person name="Smit S."/>
            <person name="Geurts R."/>
        </authorList>
    </citation>
    <scope>NUCLEOTIDE SEQUENCE [LARGE SCALE GENOMIC DNA]</scope>
    <source>
        <strain evidence="2">cv. WU1-14</strain>
    </source>
</reference>
<name>A0A2P5D2S3_PARAD</name>
<dbReference type="EMBL" id="JXTB01000070">
    <property type="protein sequence ID" value="PON67583.1"/>
    <property type="molecule type" value="Genomic_DNA"/>
</dbReference>
<organism evidence="1 2">
    <name type="scientific">Parasponia andersonii</name>
    <name type="common">Sponia andersonii</name>
    <dbReference type="NCBI Taxonomy" id="3476"/>
    <lineage>
        <taxon>Eukaryota</taxon>
        <taxon>Viridiplantae</taxon>
        <taxon>Streptophyta</taxon>
        <taxon>Embryophyta</taxon>
        <taxon>Tracheophyta</taxon>
        <taxon>Spermatophyta</taxon>
        <taxon>Magnoliopsida</taxon>
        <taxon>eudicotyledons</taxon>
        <taxon>Gunneridae</taxon>
        <taxon>Pentapetalae</taxon>
        <taxon>rosids</taxon>
        <taxon>fabids</taxon>
        <taxon>Rosales</taxon>
        <taxon>Cannabaceae</taxon>
        <taxon>Parasponia</taxon>
    </lineage>
</organism>
<dbReference type="Proteomes" id="UP000237105">
    <property type="component" value="Unassembled WGS sequence"/>
</dbReference>
<dbReference type="AlphaFoldDB" id="A0A2P5D2S3"/>
<keyword evidence="2" id="KW-1185">Reference proteome</keyword>
<comment type="caution">
    <text evidence="1">The sequence shown here is derived from an EMBL/GenBank/DDBJ whole genome shotgun (WGS) entry which is preliminary data.</text>
</comment>
<evidence type="ECO:0000313" key="2">
    <source>
        <dbReference type="Proteomes" id="UP000237105"/>
    </source>
</evidence>
<protein>
    <submittedName>
        <fullName evidence="1">Uncharacterized protein</fullName>
    </submittedName>
</protein>
<proteinExistence type="predicted"/>
<evidence type="ECO:0000313" key="1">
    <source>
        <dbReference type="EMBL" id="PON67583.1"/>
    </source>
</evidence>
<gene>
    <name evidence="1" type="ORF">PanWU01x14_102200</name>
</gene>
<dbReference type="Gene3D" id="1.10.405.40">
    <property type="match status" value="1"/>
</dbReference>
<accession>A0A2P5D2S3</accession>
<sequence length="180" mass="20785">MFSHLSFYSTLVEIFTSTNPPKDEPRQESDDFEIFGALRFAFGRVSSSYRAGFMKMLRWAIDGYEEDQGLIISGVGVLAGRLGTHIFSNIRSDEQICLDVISHIGKRDEKITVSHKKERCMHLVKELVAVFLNFTPRLVPIDNDYDRYVTFHDWLMDSYAGIATKLNVPRQDVYTQQLFF</sequence>